<gene>
    <name evidence="2" type="ORF">MRL64_16150</name>
</gene>
<accession>A0AAU6TP81</accession>
<name>A0AAU6TP81_UNCXX</name>
<proteinExistence type="predicted"/>
<dbReference type="Pfam" id="PF02486">
    <property type="entry name" value="Rep_trans"/>
    <property type="match status" value="1"/>
</dbReference>
<reference evidence="2" key="1">
    <citation type="submission" date="2022-03" db="EMBL/GenBank/DDBJ databases">
        <title>Sea Food Isolates.</title>
        <authorList>
            <person name="Li c."/>
        </authorList>
    </citation>
    <scope>NUCLEOTIDE SEQUENCE</scope>
    <source>
        <strain evidence="2">19MO02SH05</strain>
    </source>
</reference>
<dbReference type="EMBL" id="CP095343">
    <property type="protein sequence ID" value="XAG63417.1"/>
    <property type="molecule type" value="Genomic_DNA"/>
</dbReference>
<feature type="domain" description="Replication initiation protein-like C-terminal" evidence="1">
    <location>
        <begin position="242"/>
        <end position="418"/>
    </location>
</feature>
<protein>
    <submittedName>
        <fullName evidence="2">Replication initiation factor domain-containing protein</fullName>
    </submittedName>
</protein>
<sequence length="438" mass="49903">MAIEIKKASLTTGSIAKHYACTSCGSVYQSFLSCVCPSCHSGVVRQRPLTPEEAHERVSYTHFKKPIERSSSQFSNIPDINAQEEYQQSQVIIDALSFSFKIKDLQHCSKSGKYSGFRFPDAPSMSEMNNFVARTENEADELAEFRKRLVTNYLEEILRVFIKRVLGFSFGPLRGKGFQFYEDSFALFDDSGNDYCGQVGIGGNNETVHFQISGTGCKHLFTNRSRTFVHHWLADVLGISLLARCDLAFDDFDNLHTCEASERAYYLGGFNRNHGKCPKFKNGDEFSINSDGEKVFTMEARFIGSRQSLVYWRIYNKKLEQKITKDGFYWYRSEVELKKVSVDILLDIEGHFVGLNEYAASLPSKTIEPNLIKLTAKKRVACDVLHACFWAKRQYGRLVNSLLTLYKNDFEKVVTSLIRDDTNIGFTSMHQKLINELG</sequence>
<evidence type="ECO:0000259" key="1">
    <source>
        <dbReference type="Pfam" id="PF02486"/>
    </source>
</evidence>
<evidence type="ECO:0000313" key="2">
    <source>
        <dbReference type="EMBL" id="XAG63417.1"/>
    </source>
</evidence>
<organism evidence="2">
    <name type="scientific">bacterium 19MO02SH05</name>
    <dbReference type="NCBI Taxonomy" id="2920696"/>
    <lineage>
        <taxon>Bacteria</taxon>
    </lineage>
</organism>
<dbReference type="InterPro" id="IPR003491">
    <property type="entry name" value="REP-like_C"/>
</dbReference>
<dbReference type="AlphaFoldDB" id="A0AAU6TP81"/>
<keyword evidence="2" id="KW-0396">Initiation factor</keyword>
<dbReference type="PROSITE" id="PS51257">
    <property type="entry name" value="PROKAR_LIPOPROTEIN"/>
    <property type="match status" value="1"/>
</dbReference>
<keyword evidence="2" id="KW-0648">Protein biosynthesis</keyword>
<dbReference type="GO" id="GO:0003743">
    <property type="term" value="F:translation initiation factor activity"/>
    <property type="evidence" value="ECO:0007669"/>
    <property type="project" value="UniProtKB-KW"/>
</dbReference>